<dbReference type="Pfam" id="PF01214">
    <property type="entry name" value="CK_II_beta"/>
    <property type="match status" value="1"/>
</dbReference>
<dbReference type="Proteomes" id="UP000654922">
    <property type="component" value="Unassembled WGS sequence"/>
</dbReference>
<evidence type="ECO:0000256" key="7">
    <source>
        <dbReference type="ARBA" id="ARBA00023242"/>
    </source>
</evidence>
<comment type="cofactor">
    <cofactor evidence="1">
        <name>FAD</name>
        <dbReference type="ChEBI" id="CHEBI:57692"/>
    </cofactor>
</comment>
<sequence>MPSSVARIHKRHSYAKDAHTYYPVLVIGAGVSGIATGCRLKEALGFDQFRIFERQSGIGGTWWINRYPGAACDVPALLYSFSFAPKKDWTTLHPPGSEIVQYLADVCEKYEIVDKIQLNTTVKELRWLEDAEEWQVTLLHLVPGTGDLSEGERNARISKEGERSVYVKTEIVRAKIVVSGVGVLVEPKKWPANVPGIETFEGEVVHTARWKSDIDLSGKDVVIIGSGCSAAQVVPELTKPESKVRSITQLMRSPPWFMPDFLTPTSLKKWEKYTPPLFKNVPGLAFGARALLFFFLEWDFIKVFRDNEYSRRNRSNLERKFLEHMRATAPEKYHDILTPNYSLGCKRRIVEANYYASIHAPNFELTTKPLVGVQARSVTLGPGRNYPPESKESTDGVRQIPADVIILANGYETNKFLHPLPVFGRRGRTLDEIWEERGGAQAYLGIAMDHMPNLFLSFGPNTATGHTSVIFAVENAINYSLNFIRPILAGRYREVFKTPSFDAELAQAGTKLMMVGTRPPIRHMTPSDMASETSQIDIATPQAGKADQNATPTEDSAKRKAEQSNGTHTRTKRNRYISIACEFRSMKDQITTLQEQVNSLFSSLNDLRSQRSSLDSPNLEGLSQDGSQPVFTPMRASTVRPRVRHLRFHGPTSSAFNFDVARSSLQNMGIAPAEEVMNDDLTTAQVTPAASPPAQQAVFPQPIHPTKDPIWAIKREEALRLCHVYEEEVGIMYPLVDIEKVINQVNLLYTFMEAAMRTGFAQRAFPGSDSLHDDNTMILKMILAITLIVEGSGRSDLGQRLFLSVKPVIEAKLWGPIDTKTIQLFGMVATYHFHTDDDAMAYRVIGFAARMCLELGLHRREALMKSFPNEDQWSDVTKIFWTIYSLDRRWSLGTGLPFVIQDEDIDPNLPEPDGSLPYLRCMISYNRISSKIWYSGLGSEGTTDIRRDEIGYLDYQVLQWYKQVPDALKFYPGDSPKHGETASRGLRRLRVLLYLRMNQLRILIYRPVLHSSASIAEDKGHAQTVVDVAKDTVRVLTQLNHTSDIYRTQQITFNYFLVAALAVLFLAVCHAPNEFNRQVRDEFYMALDLVNGFSTKSYVSKRLWKTIKGLRMIGERLGVLARPFGSDSNDPHSSAAVAMAGLAGHSIENLAVYGPMNGGNELGNSPLNGLQMSQELTNLFEAVGGFSNFIASGTAPEGIPGFGRRNPSEELPSSFDPSFSVSLLGNVSREIGSALADGLNRLDLSQLSESSASSSSESGSFDMSSSEGAPESWISSFCSLMGHEFFAEVSEDFIEDDFNLTGLQSQVPMYKEALEMILDVEPEEDEDEEEEEEEEEEDDDEILGDERPPGFRRAGDRRHARVASDLSVIESSAELLYGLIHQRYITSRPGIQQMLEKYEMQHFGVCPRAYCNGSKVLPVGCSDTPGQETVKLFCPSCQDLYTPPNSRFHSVDGAFFGTTFGYLFFMTFPDLDIGPRLDPSMLTVVPANPNNQSRSSSLTSGANRATPELPPPNQPTEINGLRTVNFCPGLGPGRIYESKIYGFRVSERSRVGPRMKWLRMKPTDIRELDELAQYEAIHGSANVAGDSGMNIEAQNAAAIAARKKAPMRRRRHNPDQMSINGAEG</sequence>
<dbReference type="InterPro" id="IPR035991">
    <property type="entry name" value="Casein_kinase_II_beta-like"/>
</dbReference>
<dbReference type="EMBL" id="JACBAE010001350">
    <property type="protein sequence ID" value="KAF7162756.1"/>
    <property type="molecule type" value="Genomic_DNA"/>
</dbReference>
<keyword evidence="5" id="KW-0274">FAD</keyword>
<feature type="region of interest" description="Disordered" evidence="10">
    <location>
        <begin position="610"/>
        <end position="632"/>
    </location>
</feature>
<name>A0A8H6V9B6_9EURO</name>
<evidence type="ECO:0000313" key="12">
    <source>
        <dbReference type="EMBL" id="KAF7162756.1"/>
    </source>
</evidence>
<keyword evidence="7" id="KW-0539">Nucleus</keyword>
<feature type="region of interest" description="Disordered" evidence="10">
    <location>
        <begin position="1485"/>
        <end position="1519"/>
    </location>
</feature>
<evidence type="ECO:0000256" key="10">
    <source>
        <dbReference type="SAM" id="MobiDB-lite"/>
    </source>
</evidence>
<keyword evidence="4" id="KW-0285">Flavoprotein</keyword>
<dbReference type="GO" id="GO:0019887">
    <property type="term" value="F:protein kinase regulator activity"/>
    <property type="evidence" value="ECO:0007669"/>
    <property type="project" value="InterPro"/>
</dbReference>
<dbReference type="InterPro" id="IPR000704">
    <property type="entry name" value="Casein_kinase_II_reg-sub"/>
</dbReference>
<dbReference type="PANTHER" id="PTHR42877:SF10">
    <property type="entry name" value="L-ORNITHINE N(5)-OXYGENASE"/>
    <property type="match status" value="1"/>
</dbReference>
<protein>
    <recommendedName>
        <fullName evidence="11">Xylanolytic transcriptional activator regulatory domain-containing protein</fullName>
    </recommendedName>
</protein>
<evidence type="ECO:0000313" key="14">
    <source>
        <dbReference type="Proteomes" id="UP000641853"/>
    </source>
</evidence>
<evidence type="ECO:0000256" key="9">
    <source>
        <dbReference type="ARBA" id="ARBA00062110"/>
    </source>
</evidence>
<gene>
    <name evidence="12" type="ORF">CNMCM5623_007925</name>
    <name evidence="13" type="ORF">CNMCM7691_007424</name>
</gene>
<dbReference type="InterPro" id="IPR020946">
    <property type="entry name" value="Flavin_mOase-like"/>
</dbReference>
<feature type="region of interest" description="Disordered" evidence="10">
    <location>
        <begin position="1602"/>
        <end position="1624"/>
    </location>
</feature>
<feature type="compositionally biased region" description="Basic residues" evidence="10">
    <location>
        <begin position="1602"/>
        <end position="1612"/>
    </location>
</feature>
<comment type="caution">
    <text evidence="13">The sequence shown here is derived from an EMBL/GenBank/DDBJ whole genome shotgun (WGS) entry which is preliminary data.</text>
</comment>
<evidence type="ECO:0000259" key="11">
    <source>
        <dbReference type="SMART" id="SM00906"/>
    </source>
</evidence>
<dbReference type="Gene3D" id="1.10.1820.10">
    <property type="entry name" value="protein kinase ck2 holoenzyme, chain C, domain 1"/>
    <property type="match status" value="1"/>
</dbReference>
<dbReference type="GO" id="GO:0050660">
    <property type="term" value="F:flavin adenine dinucleotide binding"/>
    <property type="evidence" value="ECO:0007669"/>
    <property type="project" value="InterPro"/>
</dbReference>
<dbReference type="EMBL" id="JACBAG010001877">
    <property type="protein sequence ID" value="KAF7178610.1"/>
    <property type="molecule type" value="Genomic_DNA"/>
</dbReference>
<proteinExistence type="inferred from homology"/>
<dbReference type="GO" id="GO:0050661">
    <property type="term" value="F:NADP binding"/>
    <property type="evidence" value="ECO:0007669"/>
    <property type="project" value="InterPro"/>
</dbReference>
<evidence type="ECO:0000256" key="3">
    <source>
        <dbReference type="ARBA" id="ARBA00010139"/>
    </source>
</evidence>
<dbReference type="InterPro" id="IPR051209">
    <property type="entry name" value="FAD-bind_Monooxygenase_sf"/>
</dbReference>
<comment type="function">
    <text evidence="8">Regulatory subunit of casein kinase II/CK2. As part of the kinase complex regulates the basal catalytic activity of the alpha subunit a constitutively active serine/threonine-protein kinase that phosphorylates a large number of substrates containing acidic residues C-terminal to the phosphorylated serine or threonine.</text>
</comment>
<accession>A0A8H6V9B6</accession>
<dbReference type="GO" id="GO:0005956">
    <property type="term" value="C:protein kinase CK2 complex"/>
    <property type="evidence" value="ECO:0007669"/>
    <property type="project" value="InterPro"/>
</dbReference>
<feature type="domain" description="Xylanolytic transcriptional activator regulatory" evidence="11">
    <location>
        <begin position="841"/>
        <end position="916"/>
    </location>
</feature>
<dbReference type="Pfam" id="PF00743">
    <property type="entry name" value="FMO-like"/>
    <property type="match status" value="1"/>
</dbReference>
<dbReference type="PRINTS" id="PR00472">
    <property type="entry name" value="CASNKINASEII"/>
</dbReference>
<dbReference type="Gene3D" id="2.20.25.20">
    <property type="match status" value="1"/>
</dbReference>
<keyword evidence="6" id="KW-0560">Oxidoreductase</keyword>
<keyword evidence="14" id="KW-1185">Reference proteome</keyword>
<dbReference type="SMART" id="SM00906">
    <property type="entry name" value="Fungal_trans"/>
    <property type="match status" value="1"/>
</dbReference>
<comment type="similarity">
    <text evidence="3">Belongs to the FAD-binding monooxygenase family.</text>
</comment>
<dbReference type="PANTHER" id="PTHR42877">
    <property type="entry name" value="L-ORNITHINE N(5)-MONOOXYGENASE-RELATED"/>
    <property type="match status" value="1"/>
</dbReference>
<feature type="compositionally biased region" description="Polar residues" evidence="10">
    <location>
        <begin position="528"/>
        <end position="537"/>
    </location>
</feature>
<dbReference type="Gene3D" id="3.50.50.60">
    <property type="entry name" value="FAD/NAD(P)-binding domain"/>
    <property type="match status" value="3"/>
</dbReference>
<dbReference type="InterPro" id="IPR036188">
    <property type="entry name" value="FAD/NAD-bd_sf"/>
</dbReference>
<evidence type="ECO:0000256" key="5">
    <source>
        <dbReference type="ARBA" id="ARBA00022827"/>
    </source>
</evidence>
<dbReference type="Pfam" id="PF04082">
    <property type="entry name" value="Fungal_trans"/>
    <property type="match status" value="1"/>
</dbReference>
<evidence type="ECO:0000313" key="13">
    <source>
        <dbReference type="EMBL" id="KAF7178610.1"/>
    </source>
</evidence>
<dbReference type="OrthoDB" id="3971593at2759"/>
<dbReference type="GO" id="GO:0004499">
    <property type="term" value="F:N,N-dimethylaniline monooxygenase activity"/>
    <property type="evidence" value="ECO:0007669"/>
    <property type="project" value="InterPro"/>
</dbReference>
<dbReference type="InterPro" id="IPR016149">
    <property type="entry name" value="Casein_kin_II_reg-sub_N"/>
</dbReference>
<dbReference type="GO" id="GO:0006351">
    <property type="term" value="P:DNA-templated transcription"/>
    <property type="evidence" value="ECO:0007669"/>
    <property type="project" value="InterPro"/>
</dbReference>
<evidence type="ECO:0000256" key="8">
    <source>
        <dbReference type="ARBA" id="ARBA00045899"/>
    </source>
</evidence>
<feature type="compositionally biased region" description="Acidic residues" evidence="10">
    <location>
        <begin position="1321"/>
        <end position="1343"/>
    </location>
</feature>
<evidence type="ECO:0000256" key="2">
    <source>
        <dbReference type="ARBA" id="ARBA00006941"/>
    </source>
</evidence>
<comment type="similarity">
    <text evidence="2">Belongs to the casein kinase 2 subunit beta family.</text>
</comment>
<evidence type="ECO:0000256" key="1">
    <source>
        <dbReference type="ARBA" id="ARBA00001974"/>
    </source>
</evidence>
<comment type="subunit">
    <text evidence="9">Tetramer composed of two alpha chains, one beta chain and one beta' chain.</text>
</comment>
<evidence type="ECO:0000256" key="6">
    <source>
        <dbReference type="ARBA" id="ARBA00023002"/>
    </source>
</evidence>
<dbReference type="GO" id="GO:0008270">
    <property type="term" value="F:zinc ion binding"/>
    <property type="evidence" value="ECO:0007669"/>
    <property type="project" value="InterPro"/>
</dbReference>
<dbReference type="Proteomes" id="UP000641853">
    <property type="component" value="Unassembled WGS sequence"/>
</dbReference>
<dbReference type="PROSITE" id="PS01101">
    <property type="entry name" value="CK2_BETA"/>
    <property type="match status" value="1"/>
</dbReference>
<feature type="region of interest" description="Disordered" evidence="10">
    <location>
        <begin position="527"/>
        <end position="572"/>
    </location>
</feature>
<reference evidence="13" key="1">
    <citation type="submission" date="2020-06" db="EMBL/GenBank/DDBJ databases">
        <title>Draft genome sequences of strains closely related to Aspergillus parafelis and Aspergillus hiratsukae.</title>
        <authorList>
            <person name="Dos Santos R.A.C."/>
            <person name="Rivero-Menendez O."/>
            <person name="Steenwyk J.L."/>
            <person name="Mead M.E."/>
            <person name="Goldman G.H."/>
            <person name="Alastruey-Izquierdo A."/>
            <person name="Rokas A."/>
        </authorList>
    </citation>
    <scope>NUCLEOTIDE SEQUENCE</scope>
    <source>
        <strain evidence="12">CNM-CM5623</strain>
        <strain evidence="13">CNM-CM7691</strain>
    </source>
</reference>
<dbReference type="FunFam" id="2.20.25.20:FF:000001">
    <property type="entry name" value="Casein kinase II subunit beta"/>
    <property type="match status" value="1"/>
</dbReference>
<dbReference type="InterPro" id="IPR007219">
    <property type="entry name" value="XnlR_reg_dom"/>
</dbReference>
<dbReference type="SUPFAM" id="SSF51905">
    <property type="entry name" value="FAD/NAD(P)-binding domain"/>
    <property type="match status" value="2"/>
</dbReference>
<evidence type="ECO:0000256" key="4">
    <source>
        <dbReference type="ARBA" id="ARBA00022630"/>
    </source>
</evidence>
<dbReference type="SMART" id="SM01085">
    <property type="entry name" value="CK_II_beta"/>
    <property type="match status" value="1"/>
</dbReference>
<dbReference type="CDD" id="cd12148">
    <property type="entry name" value="fungal_TF_MHR"/>
    <property type="match status" value="1"/>
</dbReference>
<organism evidence="13 14">
    <name type="scientific">Aspergillus felis</name>
    <dbReference type="NCBI Taxonomy" id="1287682"/>
    <lineage>
        <taxon>Eukaryota</taxon>
        <taxon>Fungi</taxon>
        <taxon>Dikarya</taxon>
        <taxon>Ascomycota</taxon>
        <taxon>Pezizomycotina</taxon>
        <taxon>Eurotiomycetes</taxon>
        <taxon>Eurotiomycetidae</taxon>
        <taxon>Eurotiales</taxon>
        <taxon>Aspergillaceae</taxon>
        <taxon>Aspergillus</taxon>
        <taxon>Aspergillus subgen. Fumigati</taxon>
    </lineage>
</organism>
<dbReference type="SUPFAM" id="SSF57798">
    <property type="entry name" value="Casein kinase II beta subunit"/>
    <property type="match status" value="1"/>
</dbReference>
<feature type="compositionally biased region" description="Polar residues" evidence="10">
    <location>
        <begin position="1488"/>
        <end position="1503"/>
    </location>
</feature>
<dbReference type="GO" id="GO:0003677">
    <property type="term" value="F:DNA binding"/>
    <property type="evidence" value="ECO:0007669"/>
    <property type="project" value="InterPro"/>
</dbReference>
<feature type="region of interest" description="Disordered" evidence="10">
    <location>
        <begin position="1321"/>
        <end position="1356"/>
    </location>
</feature>
<feature type="compositionally biased region" description="Polar residues" evidence="10">
    <location>
        <begin position="1615"/>
        <end position="1624"/>
    </location>
</feature>